<dbReference type="AlphaFoldDB" id="A0A841DTW8"/>
<evidence type="ECO:0000313" key="4">
    <source>
        <dbReference type="EMBL" id="MBB5979737.1"/>
    </source>
</evidence>
<evidence type="ECO:0000256" key="2">
    <source>
        <dbReference type="ARBA" id="ARBA00023315"/>
    </source>
</evidence>
<name>A0A841DTW8_9ACTN</name>
<dbReference type="PANTHER" id="PTHR43877">
    <property type="entry name" value="AMINOALKYLPHOSPHONATE N-ACETYLTRANSFERASE-RELATED-RELATED"/>
    <property type="match status" value="1"/>
</dbReference>
<dbReference type="Pfam" id="PF00583">
    <property type="entry name" value="Acetyltransf_1"/>
    <property type="match status" value="1"/>
</dbReference>
<dbReference type="InterPro" id="IPR050832">
    <property type="entry name" value="Bact_Acetyltransf"/>
</dbReference>
<gene>
    <name evidence="4" type="ORF">HDA44_003078</name>
</gene>
<dbReference type="GO" id="GO:0016747">
    <property type="term" value="F:acyltransferase activity, transferring groups other than amino-acyl groups"/>
    <property type="evidence" value="ECO:0007669"/>
    <property type="project" value="InterPro"/>
</dbReference>
<proteinExistence type="predicted"/>
<sequence length="300" mass="32531">MTTGALVRLATGDDAEGVAAVRRVVYPYKAMSAAATRHMITVQSPGERFLPLVAERDGELIGWGSAGLNVWTSEPGQSELSIYVHPEHRKRGIGSALAERLHQHLTEVGALRVRTFVQPDGLEFARNLGYDGTRQMHYAGVELGSLPVQPETPDGIELVTFDTVDPRAAYTADTISSLDEPSDSPLDAVEYDQWLEEIWNSPAMDKSLSVAAMAGDEIASFTVVETDTDRMWSGMTGTVPAHRGRGLAKLVKSVALRRAAAAGITAAYTSNDDVNAPMLAINNWLGYRRVQTEHGLLRSL</sequence>
<dbReference type="InterPro" id="IPR016181">
    <property type="entry name" value="Acyl_CoA_acyltransferase"/>
</dbReference>
<evidence type="ECO:0000259" key="3">
    <source>
        <dbReference type="PROSITE" id="PS51186"/>
    </source>
</evidence>
<dbReference type="RefSeq" id="WP_184834928.1">
    <property type="nucleotide sequence ID" value="NZ_BAAAVN010000006.1"/>
</dbReference>
<dbReference type="Proteomes" id="UP000558997">
    <property type="component" value="Unassembled WGS sequence"/>
</dbReference>
<dbReference type="SUPFAM" id="SSF55729">
    <property type="entry name" value="Acyl-CoA N-acyltransferases (Nat)"/>
    <property type="match status" value="2"/>
</dbReference>
<dbReference type="CDD" id="cd04301">
    <property type="entry name" value="NAT_SF"/>
    <property type="match status" value="1"/>
</dbReference>
<reference evidence="4 5" key="1">
    <citation type="submission" date="2020-08" db="EMBL/GenBank/DDBJ databases">
        <title>Sequencing the genomes of 1000 actinobacteria strains.</title>
        <authorList>
            <person name="Klenk H.-P."/>
        </authorList>
    </citation>
    <scope>NUCLEOTIDE SEQUENCE [LARGE SCALE GENOMIC DNA]</scope>
    <source>
        <strain evidence="4 5">DSM 17294</strain>
    </source>
</reference>
<dbReference type="PANTHER" id="PTHR43877:SF1">
    <property type="entry name" value="ACETYLTRANSFERASE"/>
    <property type="match status" value="1"/>
</dbReference>
<protein>
    <submittedName>
        <fullName evidence="4">GNAT superfamily N-acetyltransferase</fullName>
    </submittedName>
</protein>
<accession>A0A841DTW8</accession>
<organism evidence="4 5">
    <name type="scientific">Kribbella solani</name>
    <dbReference type="NCBI Taxonomy" id="236067"/>
    <lineage>
        <taxon>Bacteria</taxon>
        <taxon>Bacillati</taxon>
        <taxon>Actinomycetota</taxon>
        <taxon>Actinomycetes</taxon>
        <taxon>Propionibacteriales</taxon>
        <taxon>Kribbellaceae</taxon>
        <taxon>Kribbella</taxon>
    </lineage>
</organism>
<evidence type="ECO:0000313" key="5">
    <source>
        <dbReference type="Proteomes" id="UP000558997"/>
    </source>
</evidence>
<comment type="caution">
    <text evidence="4">The sequence shown here is derived from an EMBL/GenBank/DDBJ whole genome shotgun (WGS) entry which is preliminary data.</text>
</comment>
<feature type="domain" description="N-acetyltransferase" evidence="3">
    <location>
        <begin position="5"/>
        <end position="153"/>
    </location>
</feature>
<feature type="domain" description="N-acetyltransferase" evidence="3">
    <location>
        <begin position="159"/>
        <end position="300"/>
    </location>
</feature>
<dbReference type="EMBL" id="JACHNF010000001">
    <property type="protein sequence ID" value="MBB5979737.1"/>
    <property type="molecule type" value="Genomic_DNA"/>
</dbReference>
<dbReference type="Gene3D" id="3.40.630.30">
    <property type="match status" value="1"/>
</dbReference>
<evidence type="ECO:0000256" key="1">
    <source>
        <dbReference type="ARBA" id="ARBA00022679"/>
    </source>
</evidence>
<keyword evidence="5" id="KW-1185">Reference proteome</keyword>
<keyword evidence="2" id="KW-0012">Acyltransferase</keyword>
<keyword evidence="1 4" id="KW-0808">Transferase</keyword>
<dbReference type="PROSITE" id="PS51186">
    <property type="entry name" value="GNAT"/>
    <property type="match status" value="2"/>
</dbReference>
<dbReference type="InterPro" id="IPR000182">
    <property type="entry name" value="GNAT_dom"/>
</dbReference>